<name>A0A0D5C1R7_9ARCH</name>
<reference evidence="2" key="1">
    <citation type="submission" date="2015-03" db="EMBL/GenBank/DDBJ databases">
        <title>Characterization of two novel Thaumarchaeota isolated from the Northern Adriatic Sea.</title>
        <authorList>
            <person name="Bayer B."/>
            <person name="Vojvoda J."/>
            <person name="Offre P."/>
            <person name="Srivastava A."/>
            <person name="Elisabeth N."/>
            <person name="Garcia J.A.L."/>
            <person name="Schleper C."/>
            <person name="Herndl G.J."/>
        </authorList>
    </citation>
    <scope>NUCLEOTIDE SEQUENCE [LARGE SCALE GENOMIC DNA]</scope>
    <source>
        <strain evidence="2">NF5</strain>
    </source>
</reference>
<proteinExistence type="predicted"/>
<dbReference type="STRING" id="1580092.NADRNF5_0579"/>
<dbReference type="EMBL" id="CP011070">
    <property type="protein sequence ID" value="AJW70275.1"/>
    <property type="molecule type" value="Genomic_DNA"/>
</dbReference>
<gene>
    <name evidence="1" type="ORF">NADRNF5_0579</name>
</gene>
<reference evidence="1 2" key="2">
    <citation type="journal article" date="2016" name="ISME J.">
        <title>Physiological and genomic characterization of two novel marine thaumarchaeal strains indicates niche differentiation.</title>
        <authorList>
            <person name="Bayer B."/>
            <person name="Vojvoda J."/>
            <person name="Offre P."/>
            <person name="Alves R.J."/>
            <person name="Elisabeth N.H."/>
            <person name="Garcia J.A."/>
            <person name="Volland J.M."/>
            <person name="Srivastava A."/>
            <person name="Schleper C."/>
            <person name="Herndl G.J."/>
        </authorList>
    </citation>
    <scope>NUCLEOTIDE SEQUENCE [LARGE SCALE GENOMIC DNA]</scope>
    <source>
        <strain evidence="1 2">NF5</strain>
    </source>
</reference>
<protein>
    <submittedName>
        <fullName evidence="1">Uncharacterized protein</fullName>
    </submittedName>
</protein>
<accession>A0A0D5C1R7</accession>
<keyword evidence="2" id="KW-1185">Reference proteome</keyword>
<sequence>MMMDSELKQSIEKALNTSIQAYNEIKPSEKAVKKFVRQFGNVENPYNFIHGYFMGDLQGIAFATAHCQLGRNMDDKEREDVAKIIKSKAVIVEEIIKEIRDTCKGFH</sequence>
<dbReference type="HOGENOM" id="CLU_2204001_0_0_2"/>
<dbReference type="AlphaFoldDB" id="A0A0D5C1R7"/>
<evidence type="ECO:0000313" key="1">
    <source>
        <dbReference type="EMBL" id="AJW70275.1"/>
    </source>
</evidence>
<organism evidence="1 2">
    <name type="scientific">Nitrosopumilus adriaticus</name>
    <dbReference type="NCBI Taxonomy" id="1580092"/>
    <lineage>
        <taxon>Archaea</taxon>
        <taxon>Nitrososphaerota</taxon>
        <taxon>Nitrososphaeria</taxon>
        <taxon>Nitrosopumilales</taxon>
        <taxon>Nitrosopumilaceae</taxon>
        <taxon>Nitrosopumilus</taxon>
    </lineage>
</organism>
<dbReference type="Proteomes" id="UP000032408">
    <property type="component" value="Chromosome"/>
</dbReference>
<dbReference type="KEGG" id="nin:NADRNF5_0579"/>
<evidence type="ECO:0000313" key="2">
    <source>
        <dbReference type="Proteomes" id="UP000032408"/>
    </source>
</evidence>